<feature type="transmembrane region" description="Helical" evidence="1">
    <location>
        <begin position="187"/>
        <end position="204"/>
    </location>
</feature>
<sequence length="205" mass="24294">MTDYVMTDGERRYPKDAPLSYQEFYRIQRAINYPKNRNPFPSLRWTYEDVVERYPVAVIAWAEQYADWYNQNVDSVYDSWTIHQILVLAHQVQSDPAALDRWRQERYDQHWDYQMSLWYRSLWYGLLAGFLSAPFWFAGTLAYASHPAIFHQKNIHATIYSILTGLGVAGVSRWIQWKRKAEDIKSWLFAALLLGPVLIFVAFLL</sequence>
<dbReference type="EMBL" id="FWWY01000002">
    <property type="protein sequence ID" value="SMC08189.1"/>
    <property type="molecule type" value="Genomic_DNA"/>
</dbReference>
<reference evidence="3" key="1">
    <citation type="submission" date="2017-04" db="EMBL/GenBank/DDBJ databases">
        <authorList>
            <person name="Varghese N."/>
            <person name="Submissions S."/>
        </authorList>
    </citation>
    <scope>NUCLEOTIDE SEQUENCE [LARGE SCALE GENOMIC DNA]</scope>
    <source>
        <strain evidence="3">DSM 9293</strain>
    </source>
</reference>
<keyword evidence="1" id="KW-0472">Membrane</keyword>
<keyword evidence="3" id="KW-1185">Reference proteome</keyword>
<evidence type="ECO:0000256" key="1">
    <source>
        <dbReference type="SAM" id="Phobius"/>
    </source>
</evidence>
<organism evidence="2 3">
    <name type="scientific">Sulfobacillus thermosulfidooxidans (strain DSM 9293 / VKM B-1269 / AT-1)</name>
    <dbReference type="NCBI Taxonomy" id="929705"/>
    <lineage>
        <taxon>Bacteria</taxon>
        <taxon>Bacillati</taxon>
        <taxon>Bacillota</taxon>
        <taxon>Clostridia</taxon>
        <taxon>Eubacteriales</taxon>
        <taxon>Clostridiales Family XVII. Incertae Sedis</taxon>
        <taxon>Sulfobacillus</taxon>
    </lineage>
</organism>
<name>A0A1W1WPQ4_SULTA</name>
<feature type="transmembrane region" description="Helical" evidence="1">
    <location>
        <begin position="155"/>
        <end position="175"/>
    </location>
</feature>
<dbReference type="AlphaFoldDB" id="A0A1W1WPQ4"/>
<accession>A0A1W1WPQ4</accession>
<gene>
    <name evidence="2" type="ORF">SAMN00768000_3728</name>
</gene>
<feature type="transmembrane region" description="Helical" evidence="1">
    <location>
        <begin position="122"/>
        <end position="143"/>
    </location>
</feature>
<evidence type="ECO:0000313" key="3">
    <source>
        <dbReference type="Proteomes" id="UP000192660"/>
    </source>
</evidence>
<protein>
    <submittedName>
        <fullName evidence="2">Uncharacterized protein</fullName>
    </submittedName>
</protein>
<dbReference type="RefSeq" id="WP_084662281.1">
    <property type="nucleotide sequence ID" value="NZ_FWWY01000002.1"/>
</dbReference>
<proteinExistence type="predicted"/>
<evidence type="ECO:0000313" key="2">
    <source>
        <dbReference type="EMBL" id="SMC08189.1"/>
    </source>
</evidence>
<dbReference type="Proteomes" id="UP000192660">
    <property type="component" value="Unassembled WGS sequence"/>
</dbReference>
<keyword evidence="1" id="KW-1133">Transmembrane helix</keyword>
<keyword evidence="1" id="KW-0812">Transmembrane</keyword>